<dbReference type="SUPFAM" id="SSF103473">
    <property type="entry name" value="MFS general substrate transporter"/>
    <property type="match status" value="1"/>
</dbReference>
<accession>L9U8Z9</accession>
<proteinExistence type="predicted"/>
<evidence type="ECO:0000313" key="5">
    <source>
        <dbReference type="EMBL" id="ELY20723.1"/>
    </source>
</evidence>
<sequence length="186" mass="19856">MVQHWSRLATGLDASLLAYLSCQLLPSWLTSYLIGIIRVLRRCRSRAAQSVVCALSMGIGGFICGICAGLMMPKLTDAMTALVSRTMHGRVISIMNAGTSIGISIAVPSAVFLYDAWRLTCMVFAVLTAAGVKAAWYFIPLDSRLTPGNASPTATNHSVTVVAFYSAFVVRLRDGLCVSAVLAFTS</sequence>
<evidence type="ECO:0000256" key="2">
    <source>
        <dbReference type="ARBA" id="ARBA00022989"/>
    </source>
</evidence>
<dbReference type="InterPro" id="IPR036259">
    <property type="entry name" value="MFS_trans_sf"/>
</dbReference>
<name>L9U8Z9_9GAMM</name>
<gene>
    <name evidence="5" type="ORF">HALTITAN_2566</name>
</gene>
<evidence type="ECO:0000256" key="1">
    <source>
        <dbReference type="ARBA" id="ARBA00022692"/>
    </source>
</evidence>
<feature type="transmembrane region" description="Helical" evidence="4">
    <location>
        <begin position="92"/>
        <end position="114"/>
    </location>
</feature>
<dbReference type="PATRIC" id="fig|1204738.3.peg.3872"/>
<keyword evidence="2 4" id="KW-1133">Transmembrane helix</keyword>
<evidence type="ECO:0000313" key="6">
    <source>
        <dbReference type="Proteomes" id="UP000011651"/>
    </source>
</evidence>
<dbReference type="AlphaFoldDB" id="L9U8Z9"/>
<keyword evidence="1 4" id="KW-0812">Transmembrane</keyword>
<reference evidence="5 6" key="1">
    <citation type="journal article" date="2013" name="Genome Announc.">
        <title>Draft Genome of the Marine Gammaproteobacterium Halomonas titanicae.</title>
        <authorList>
            <person name="Sanchez-Porro C."/>
            <person name="de la Haba R.R."/>
            <person name="Cruz-Hernandez N."/>
            <person name="Gonzalez J.M."/>
            <person name="Reyes-Guirao C."/>
            <person name="Navarro-Sampedro L."/>
            <person name="Carballo M."/>
            <person name="Ventosa A."/>
        </authorList>
    </citation>
    <scope>NUCLEOTIDE SEQUENCE [LARGE SCALE GENOMIC DNA]</scope>
    <source>
        <strain evidence="5 6">BH1</strain>
    </source>
</reference>
<dbReference type="GO" id="GO:0022857">
    <property type="term" value="F:transmembrane transporter activity"/>
    <property type="evidence" value="ECO:0007669"/>
    <property type="project" value="InterPro"/>
</dbReference>
<dbReference type="InterPro" id="IPR011701">
    <property type="entry name" value="MFS"/>
</dbReference>
<dbReference type="Gene3D" id="1.20.1250.20">
    <property type="entry name" value="MFS general substrate transporter like domains"/>
    <property type="match status" value="1"/>
</dbReference>
<organism evidence="5 6">
    <name type="scientific">Vreelandella titanicae BH1</name>
    <dbReference type="NCBI Taxonomy" id="1204738"/>
    <lineage>
        <taxon>Bacteria</taxon>
        <taxon>Pseudomonadati</taxon>
        <taxon>Pseudomonadota</taxon>
        <taxon>Gammaproteobacteria</taxon>
        <taxon>Oceanospirillales</taxon>
        <taxon>Halomonadaceae</taxon>
        <taxon>Vreelandella</taxon>
    </lineage>
</organism>
<evidence type="ECO:0000256" key="3">
    <source>
        <dbReference type="ARBA" id="ARBA00023136"/>
    </source>
</evidence>
<protein>
    <submittedName>
        <fullName evidence="5">Major facilitator superfamily MFS-1</fullName>
    </submittedName>
</protein>
<dbReference type="Pfam" id="PF07690">
    <property type="entry name" value="MFS_1"/>
    <property type="match status" value="1"/>
</dbReference>
<evidence type="ECO:0000256" key="4">
    <source>
        <dbReference type="SAM" id="Phobius"/>
    </source>
</evidence>
<feature type="transmembrane region" description="Helical" evidence="4">
    <location>
        <begin position="121"/>
        <end position="139"/>
    </location>
</feature>
<dbReference type="Proteomes" id="UP000011651">
    <property type="component" value="Unassembled WGS sequence"/>
</dbReference>
<feature type="transmembrane region" description="Helical" evidence="4">
    <location>
        <begin position="52"/>
        <end position="72"/>
    </location>
</feature>
<dbReference type="EMBL" id="AOPO01000013">
    <property type="protein sequence ID" value="ELY20723.1"/>
    <property type="molecule type" value="Genomic_DNA"/>
</dbReference>
<comment type="caution">
    <text evidence="5">The sequence shown here is derived from an EMBL/GenBank/DDBJ whole genome shotgun (WGS) entry which is preliminary data.</text>
</comment>
<feature type="transmembrane region" description="Helical" evidence="4">
    <location>
        <begin position="16"/>
        <end position="40"/>
    </location>
</feature>
<keyword evidence="3 4" id="KW-0472">Membrane</keyword>